<evidence type="ECO:0000313" key="3">
    <source>
        <dbReference type="Proteomes" id="UP001500840"/>
    </source>
</evidence>
<protein>
    <submittedName>
        <fullName evidence="2">IS3-like element ISRba6 family transposase</fullName>
    </submittedName>
</protein>
<accession>A0ABP8NUM2</accession>
<dbReference type="InterPro" id="IPR001584">
    <property type="entry name" value="Integrase_cat-core"/>
</dbReference>
<dbReference type="InterPro" id="IPR012337">
    <property type="entry name" value="RNaseH-like_sf"/>
</dbReference>
<dbReference type="InterPro" id="IPR048020">
    <property type="entry name" value="Transpos_IS3"/>
</dbReference>
<dbReference type="PROSITE" id="PS50994">
    <property type="entry name" value="INTEGRASE"/>
    <property type="match status" value="1"/>
</dbReference>
<dbReference type="InterPro" id="IPR036397">
    <property type="entry name" value="RNaseH_sf"/>
</dbReference>
<evidence type="ECO:0000259" key="1">
    <source>
        <dbReference type="PROSITE" id="PS50994"/>
    </source>
</evidence>
<dbReference type="Gene3D" id="3.30.420.10">
    <property type="entry name" value="Ribonuclease H-like superfamily/Ribonuclease H"/>
    <property type="match status" value="1"/>
</dbReference>
<dbReference type="Pfam" id="PF00665">
    <property type="entry name" value="rve"/>
    <property type="match status" value="1"/>
</dbReference>
<dbReference type="Pfam" id="PF13276">
    <property type="entry name" value="HTH_21"/>
    <property type="match status" value="1"/>
</dbReference>
<evidence type="ECO:0000313" key="2">
    <source>
        <dbReference type="EMBL" id="GAA4473814.1"/>
    </source>
</evidence>
<dbReference type="Proteomes" id="UP001500840">
    <property type="component" value="Unassembled WGS sequence"/>
</dbReference>
<dbReference type="PANTHER" id="PTHR46889:SF4">
    <property type="entry name" value="TRANSPOSASE INSO FOR INSERTION SEQUENCE ELEMENT IS911B-RELATED"/>
    <property type="match status" value="1"/>
</dbReference>
<proteinExistence type="predicted"/>
<dbReference type="PANTHER" id="PTHR46889">
    <property type="entry name" value="TRANSPOSASE INSF FOR INSERTION SEQUENCE IS3B-RELATED"/>
    <property type="match status" value="1"/>
</dbReference>
<gene>
    <name evidence="2" type="ORF">GCM10023156_71880</name>
</gene>
<sequence>MRLTFIDKHRDQWPIAVLCRTLEVTRAAYYQFVGRNVTTTEKKETQITQAIKRVQLERHHDAYGSPRMHRELLKRGFQCSRNTVAKYMRKAGIQANRRTKFRISTTDSNHNEPIANNLLEQKFSAETIDQVWLTDITYIPTKEGFSYLCVFIDLHSRKVVGWKTSRNIDSELVVSALTQALVLRSPAAGLIVHSDRGSQYASEHFRSRLTAHGLIQSMSRRGNCYDNAPMESFFKSYKTEEAQQIYDTHEQATRGVSDYIECFYNPLRLHSSLGYQSPIDFEQAVKKPLLVGES</sequence>
<dbReference type="EMBL" id="BAABGA010000132">
    <property type="protein sequence ID" value="GAA4473814.1"/>
    <property type="molecule type" value="Genomic_DNA"/>
</dbReference>
<dbReference type="InterPro" id="IPR025948">
    <property type="entry name" value="HTH-like_dom"/>
</dbReference>
<dbReference type="InterPro" id="IPR050900">
    <property type="entry name" value="Transposase_IS3/IS150/IS904"/>
</dbReference>
<organism evidence="2 3">
    <name type="scientific">Novipirellula rosea</name>
    <dbReference type="NCBI Taxonomy" id="1031540"/>
    <lineage>
        <taxon>Bacteria</taxon>
        <taxon>Pseudomonadati</taxon>
        <taxon>Planctomycetota</taxon>
        <taxon>Planctomycetia</taxon>
        <taxon>Pirellulales</taxon>
        <taxon>Pirellulaceae</taxon>
        <taxon>Novipirellula</taxon>
    </lineage>
</organism>
<name>A0ABP8NUM2_9BACT</name>
<dbReference type="NCBIfam" id="NF033516">
    <property type="entry name" value="transpos_IS3"/>
    <property type="match status" value="1"/>
</dbReference>
<feature type="domain" description="Integrase catalytic" evidence="1">
    <location>
        <begin position="123"/>
        <end position="286"/>
    </location>
</feature>
<dbReference type="SUPFAM" id="SSF53098">
    <property type="entry name" value="Ribonuclease H-like"/>
    <property type="match status" value="1"/>
</dbReference>
<dbReference type="Pfam" id="PF13333">
    <property type="entry name" value="rve_2"/>
    <property type="match status" value="1"/>
</dbReference>
<keyword evidence="3" id="KW-1185">Reference proteome</keyword>
<reference evidence="3" key="1">
    <citation type="journal article" date="2019" name="Int. J. Syst. Evol. Microbiol.">
        <title>The Global Catalogue of Microorganisms (GCM) 10K type strain sequencing project: providing services to taxonomists for standard genome sequencing and annotation.</title>
        <authorList>
            <consortium name="The Broad Institute Genomics Platform"/>
            <consortium name="The Broad Institute Genome Sequencing Center for Infectious Disease"/>
            <person name="Wu L."/>
            <person name="Ma J."/>
        </authorList>
    </citation>
    <scope>NUCLEOTIDE SEQUENCE [LARGE SCALE GENOMIC DNA]</scope>
    <source>
        <strain evidence="3">JCM 17759</strain>
    </source>
</reference>
<comment type="caution">
    <text evidence="2">The sequence shown here is derived from an EMBL/GenBank/DDBJ whole genome shotgun (WGS) entry which is preliminary data.</text>
</comment>